<proteinExistence type="predicted"/>
<reference evidence="2" key="1">
    <citation type="submission" date="2019-05" db="EMBL/GenBank/DDBJ databases">
        <title>Annotation for the trematode Fasciolopsis buski.</title>
        <authorList>
            <person name="Choi Y.-J."/>
        </authorList>
    </citation>
    <scope>NUCLEOTIDE SEQUENCE</scope>
    <source>
        <strain evidence="2">HT</strain>
        <tissue evidence="2">Whole worm</tissue>
    </source>
</reference>
<feature type="transmembrane region" description="Helical" evidence="1">
    <location>
        <begin position="84"/>
        <end position="105"/>
    </location>
</feature>
<keyword evidence="1" id="KW-0812">Transmembrane</keyword>
<keyword evidence="1" id="KW-1133">Transmembrane helix</keyword>
<sequence length="291" mass="32323">MQIARAILVILIDLDTAWDTGLLACNQLLCPLTHTLSTATKLAVALFTLALGIESLATVYPKSSLLFQCPIRFCIARGRYRKSVHITAALTLFCLAFGLVETAYWRVQYYLPTVINHGANIYPSPAQRPLTRCEVTGSFHHMFTNRVDKTSLDGFLDEATKQYGSSTKLAASYSDYKWISGITLDSIISLASISVSLAVFRGQLMTFSGRDLTGNTRTRMSSSISIVNRWDLSHVIALNLIQGLCRLPEELFTMLEPLTRPGEVNLTDAEVRFPISCPWNSVETLLKKTFS</sequence>
<protein>
    <submittedName>
        <fullName evidence="2">Uncharacterized protein</fullName>
    </submittedName>
</protein>
<keyword evidence="1" id="KW-0472">Membrane</keyword>
<gene>
    <name evidence="2" type="ORF">FBUS_02972</name>
</gene>
<comment type="caution">
    <text evidence="2">The sequence shown here is derived from an EMBL/GenBank/DDBJ whole genome shotgun (WGS) entry which is preliminary data.</text>
</comment>
<keyword evidence="3" id="KW-1185">Reference proteome</keyword>
<dbReference type="OrthoDB" id="6271175at2759"/>
<accession>A0A8E0RSE2</accession>
<dbReference type="Proteomes" id="UP000728185">
    <property type="component" value="Unassembled WGS sequence"/>
</dbReference>
<evidence type="ECO:0000313" key="3">
    <source>
        <dbReference type="Proteomes" id="UP000728185"/>
    </source>
</evidence>
<evidence type="ECO:0000313" key="2">
    <source>
        <dbReference type="EMBL" id="KAA0186779.1"/>
    </source>
</evidence>
<feature type="transmembrane region" description="Helical" evidence="1">
    <location>
        <begin position="178"/>
        <end position="200"/>
    </location>
</feature>
<name>A0A8E0RSE2_9TREM</name>
<dbReference type="EMBL" id="LUCM01009576">
    <property type="protein sequence ID" value="KAA0186779.1"/>
    <property type="molecule type" value="Genomic_DNA"/>
</dbReference>
<evidence type="ECO:0000256" key="1">
    <source>
        <dbReference type="SAM" id="Phobius"/>
    </source>
</evidence>
<organism evidence="2 3">
    <name type="scientific">Fasciolopsis buskii</name>
    <dbReference type="NCBI Taxonomy" id="27845"/>
    <lineage>
        <taxon>Eukaryota</taxon>
        <taxon>Metazoa</taxon>
        <taxon>Spiralia</taxon>
        <taxon>Lophotrochozoa</taxon>
        <taxon>Platyhelminthes</taxon>
        <taxon>Trematoda</taxon>
        <taxon>Digenea</taxon>
        <taxon>Plagiorchiida</taxon>
        <taxon>Echinostomata</taxon>
        <taxon>Echinostomatoidea</taxon>
        <taxon>Fasciolidae</taxon>
        <taxon>Fasciolopsis</taxon>
    </lineage>
</organism>
<dbReference type="AlphaFoldDB" id="A0A8E0RSE2"/>